<accession>A0A1X7LRE2</accession>
<dbReference type="AlphaFoldDB" id="A0A1X7LRE2"/>
<gene>
    <name evidence="2" type="ORF">SAMN06295960_4139</name>
</gene>
<protein>
    <submittedName>
        <fullName evidence="2">Uncharacterized protein</fullName>
    </submittedName>
</protein>
<dbReference type="EMBL" id="FXAZ01000007">
    <property type="protein sequence ID" value="SMG56476.1"/>
    <property type="molecule type" value="Genomic_DNA"/>
</dbReference>
<evidence type="ECO:0000256" key="1">
    <source>
        <dbReference type="SAM" id="Coils"/>
    </source>
</evidence>
<feature type="coiled-coil region" evidence="1">
    <location>
        <begin position="150"/>
        <end position="177"/>
    </location>
</feature>
<organism evidence="2 3">
    <name type="scientific">Paenibacillus aquistagni</name>
    <dbReference type="NCBI Taxonomy" id="1852522"/>
    <lineage>
        <taxon>Bacteria</taxon>
        <taxon>Bacillati</taxon>
        <taxon>Bacillota</taxon>
        <taxon>Bacilli</taxon>
        <taxon>Bacillales</taxon>
        <taxon>Paenibacillaceae</taxon>
        <taxon>Paenibacillus</taxon>
    </lineage>
</organism>
<dbReference type="RefSeq" id="WP_085497557.1">
    <property type="nucleotide sequence ID" value="NZ_FXAZ01000007.1"/>
</dbReference>
<keyword evidence="1" id="KW-0175">Coiled coil</keyword>
<keyword evidence="3" id="KW-1185">Reference proteome</keyword>
<name>A0A1X7LRE2_9BACL</name>
<dbReference type="Proteomes" id="UP000193834">
    <property type="component" value="Unassembled WGS sequence"/>
</dbReference>
<reference evidence="2 3" key="1">
    <citation type="submission" date="2017-04" db="EMBL/GenBank/DDBJ databases">
        <authorList>
            <person name="Afonso C.L."/>
            <person name="Miller P.J."/>
            <person name="Scott M.A."/>
            <person name="Spackman E."/>
            <person name="Goraichik I."/>
            <person name="Dimitrov K.M."/>
            <person name="Suarez D.L."/>
            <person name="Swayne D.E."/>
        </authorList>
    </citation>
    <scope>NUCLEOTIDE SEQUENCE [LARGE SCALE GENOMIC DNA]</scope>
    <source>
        <strain evidence="2 3">11</strain>
    </source>
</reference>
<sequence>MKKFISGFIVGVLMFAGTVVFADSVGLIGKKVTGIFIIEQNGEKVADAVIIDGSAYAPVRAVAKASGTPLTVEGKRIVMGNYASTNASNDGIPKEVAISRTKLEIESVKKKIMNVQGGIRLYETDVLPRSEEAYKNSIGTREEAGRKQWLDDRKGEYEQYKKDLVDQEAQLKELEAQLSELEK</sequence>
<dbReference type="OrthoDB" id="2663175at2"/>
<evidence type="ECO:0000313" key="2">
    <source>
        <dbReference type="EMBL" id="SMG56476.1"/>
    </source>
</evidence>
<proteinExistence type="predicted"/>
<evidence type="ECO:0000313" key="3">
    <source>
        <dbReference type="Proteomes" id="UP000193834"/>
    </source>
</evidence>